<organism evidence="2 3">
    <name type="scientific">Phytophthora fragariaefolia</name>
    <dbReference type="NCBI Taxonomy" id="1490495"/>
    <lineage>
        <taxon>Eukaryota</taxon>
        <taxon>Sar</taxon>
        <taxon>Stramenopiles</taxon>
        <taxon>Oomycota</taxon>
        <taxon>Peronosporomycetes</taxon>
        <taxon>Peronosporales</taxon>
        <taxon>Peronosporaceae</taxon>
        <taxon>Phytophthora</taxon>
    </lineage>
</organism>
<comment type="caution">
    <text evidence="2">The sequence shown here is derived from an EMBL/GenBank/DDBJ whole genome shotgun (WGS) entry which is preliminary data.</text>
</comment>
<evidence type="ECO:0000256" key="1">
    <source>
        <dbReference type="SAM" id="MobiDB-lite"/>
    </source>
</evidence>
<protein>
    <submittedName>
        <fullName evidence="2">Unnamed protein product</fullName>
    </submittedName>
</protein>
<reference evidence="2" key="1">
    <citation type="submission" date="2023-04" db="EMBL/GenBank/DDBJ databases">
        <title>Phytophthora fragariaefolia NBRC 109709.</title>
        <authorList>
            <person name="Ichikawa N."/>
            <person name="Sato H."/>
            <person name="Tonouchi N."/>
        </authorList>
    </citation>
    <scope>NUCLEOTIDE SEQUENCE</scope>
    <source>
        <strain evidence="2">NBRC 109709</strain>
    </source>
</reference>
<dbReference type="AlphaFoldDB" id="A0A9W6XE75"/>
<feature type="compositionally biased region" description="Basic and acidic residues" evidence="1">
    <location>
        <begin position="399"/>
        <end position="412"/>
    </location>
</feature>
<accession>A0A9W6XE75</accession>
<evidence type="ECO:0000313" key="3">
    <source>
        <dbReference type="Proteomes" id="UP001165121"/>
    </source>
</evidence>
<dbReference type="EMBL" id="BSXT01000968">
    <property type="protein sequence ID" value="GMF36867.1"/>
    <property type="molecule type" value="Genomic_DNA"/>
</dbReference>
<feature type="compositionally biased region" description="Polar residues" evidence="1">
    <location>
        <begin position="41"/>
        <end position="51"/>
    </location>
</feature>
<evidence type="ECO:0000313" key="2">
    <source>
        <dbReference type="EMBL" id="GMF36867.1"/>
    </source>
</evidence>
<gene>
    <name evidence="2" type="ORF">Pfra01_001016700</name>
</gene>
<feature type="region of interest" description="Disordered" evidence="1">
    <location>
        <begin position="322"/>
        <end position="351"/>
    </location>
</feature>
<feature type="compositionally biased region" description="Acidic residues" evidence="1">
    <location>
        <begin position="414"/>
        <end position="428"/>
    </location>
</feature>
<feature type="region of interest" description="Disordered" evidence="1">
    <location>
        <begin position="394"/>
        <end position="502"/>
    </location>
</feature>
<feature type="region of interest" description="Disordered" evidence="1">
    <location>
        <begin position="370"/>
        <end position="389"/>
    </location>
</feature>
<dbReference type="Proteomes" id="UP001165121">
    <property type="component" value="Unassembled WGS sequence"/>
</dbReference>
<feature type="region of interest" description="Disordered" evidence="1">
    <location>
        <begin position="1"/>
        <end position="60"/>
    </location>
</feature>
<sequence>MVVASSTNDASGTPSGGGSAAPSASPNSETQGRAPTPPSKPSRSASGNSPPDTDFGKTAGPQVISVDRATALQTLGLLSSEQGSSSGLPVVMEIPPGDPSDITARIVGVPATETHNDGRTFLQDIFGGPEALVQMESLGSTELAVLYDFFDENDVIGDFKAPLTATELSSQLKNFAVKREFASILSQFDSKQLALRTFGTVPLLRKVPPEWETVITVMANINLVFQAPPFVGMDPPQDEDDEKTKDGDYPALEVFWICPGARLRPSSGPSRPSWASGRLVLSLRSPKRNRLQMEFKNSQASGWARRHPAVRRRYLCRFPCSSSGKSGELTSCLEGPSSGRQVPDGRQAGSPVDTSRWLRWLWKVSDRREPTFRRASHPGPSLDDGEIDLLDSEDEVEDKAEKDEDYNSHQDLDGGVDNEDEDPDEASDDGVLNVAQHTTKCHRLSKSSVEAPTSKKVKAKSPVKTKVKAGLLTGPSQGSDRRRNPNRSVEVPDAGTQAPPLLMRSRPPSIWILRRVWSLRLQVSASRHGCLPGDAALDEVVRYRAYGSFLPSPGGLGARSGPGVGGLDRLHGGERESTLARDSLIVLDRNSSSKFIRKTCARHLKLQESVRKKVMAREKQLKKIAPASVWNEPGLWNFPSYTKPGTNANYSLKEQVELLDAHEPAHLQWGACSPVEERIAHLPEDVRRKLIPSDQHDYLDD</sequence>
<proteinExistence type="predicted"/>
<keyword evidence="3" id="KW-1185">Reference proteome</keyword>
<feature type="compositionally biased region" description="Basic residues" evidence="1">
    <location>
        <begin position="455"/>
        <end position="467"/>
    </location>
</feature>
<name>A0A9W6XE75_9STRA</name>